<evidence type="ECO:0000313" key="1">
    <source>
        <dbReference type="EMBL" id="TNN23614.1"/>
    </source>
</evidence>
<sequence length="49" mass="5583">MLQSVSSVCRLATLELSMRCCRSAVLPPFFFWSSFMSLRFRISASLFTA</sequence>
<keyword evidence="2" id="KW-1185">Reference proteome</keyword>
<gene>
    <name evidence="1" type="ORF">EYF80_066264</name>
</gene>
<reference evidence="1 2" key="1">
    <citation type="submission" date="2019-03" db="EMBL/GenBank/DDBJ databases">
        <title>First draft genome of Liparis tanakae, snailfish: a comprehensive survey of snailfish specific genes.</title>
        <authorList>
            <person name="Kim W."/>
            <person name="Song I."/>
            <person name="Jeong J.-H."/>
            <person name="Kim D."/>
            <person name="Kim S."/>
            <person name="Ryu S."/>
            <person name="Song J.Y."/>
            <person name="Lee S.K."/>
        </authorList>
    </citation>
    <scope>NUCLEOTIDE SEQUENCE [LARGE SCALE GENOMIC DNA]</scope>
    <source>
        <tissue evidence="1">Muscle</tissue>
    </source>
</reference>
<proteinExistence type="predicted"/>
<dbReference type="EMBL" id="SRLO01017900">
    <property type="protein sequence ID" value="TNN23614.1"/>
    <property type="molecule type" value="Genomic_DNA"/>
</dbReference>
<name>A0A4Z2E4S6_9TELE</name>
<dbReference type="AlphaFoldDB" id="A0A4Z2E4S6"/>
<dbReference type="Proteomes" id="UP000314294">
    <property type="component" value="Unassembled WGS sequence"/>
</dbReference>
<accession>A0A4Z2E4S6</accession>
<evidence type="ECO:0000313" key="2">
    <source>
        <dbReference type="Proteomes" id="UP000314294"/>
    </source>
</evidence>
<protein>
    <submittedName>
        <fullName evidence="1">Uncharacterized protein</fullName>
    </submittedName>
</protein>
<comment type="caution">
    <text evidence="1">The sequence shown here is derived from an EMBL/GenBank/DDBJ whole genome shotgun (WGS) entry which is preliminary data.</text>
</comment>
<organism evidence="1 2">
    <name type="scientific">Liparis tanakae</name>
    <name type="common">Tanaka's snailfish</name>
    <dbReference type="NCBI Taxonomy" id="230148"/>
    <lineage>
        <taxon>Eukaryota</taxon>
        <taxon>Metazoa</taxon>
        <taxon>Chordata</taxon>
        <taxon>Craniata</taxon>
        <taxon>Vertebrata</taxon>
        <taxon>Euteleostomi</taxon>
        <taxon>Actinopterygii</taxon>
        <taxon>Neopterygii</taxon>
        <taxon>Teleostei</taxon>
        <taxon>Neoteleostei</taxon>
        <taxon>Acanthomorphata</taxon>
        <taxon>Eupercaria</taxon>
        <taxon>Perciformes</taxon>
        <taxon>Cottioidei</taxon>
        <taxon>Cottales</taxon>
        <taxon>Liparidae</taxon>
        <taxon>Liparis</taxon>
    </lineage>
</organism>